<keyword evidence="2" id="KW-1185">Reference proteome</keyword>
<sequence length="352" mass="39487">MEVDLDVVGPDGIPLNFTCYFCGNDVDIQDPEMTWAHECFTVYDRAISAIAADDENRLSIVSKQLLDEALARGQVVNISVASNESDNSVSILEDSDEPTESVKYMKLSNASRKKASKGNKLSVQQGNKPIYSDETKEAIILSVKKRTLLWNFVGEEVKDRDRFSVATEWLSVTGEIGELSENAQWVKKEWETLRRQYWAAHGKVCRPSGTATQSLGTQKAVKTSFKFYQLMSFLSDVAKPPPTVSSMPSSSSSVQKTVNYYNDVCSKMANQTQTPSKSARRTSTPKSSQSDDLEREIISVLRTESSKPQDAITGLLLMIDENVRKFPEDKRLTVVMRFMKLLEECTKEFLPQ</sequence>
<dbReference type="Proteomes" id="UP001239111">
    <property type="component" value="Chromosome 4"/>
</dbReference>
<organism evidence="1 2">
    <name type="scientific">Eretmocerus hayati</name>
    <dbReference type="NCBI Taxonomy" id="131215"/>
    <lineage>
        <taxon>Eukaryota</taxon>
        <taxon>Metazoa</taxon>
        <taxon>Ecdysozoa</taxon>
        <taxon>Arthropoda</taxon>
        <taxon>Hexapoda</taxon>
        <taxon>Insecta</taxon>
        <taxon>Pterygota</taxon>
        <taxon>Neoptera</taxon>
        <taxon>Endopterygota</taxon>
        <taxon>Hymenoptera</taxon>
        <taxon>Apocrita</taxon>
        <taxon>Proctotrupomorpha</taxon>
        <taxon>Chalcidoidea</taxon>
        <taxon>Aphelinidae</taxon>
        <taxon>Aphelininae</taxon>
        <taxon>Eretmocerus</taxon>
    </lineage>
</organism>
<dbReference type="EMBL" id="CM056744">
    <property type="protein sequence ID" value="KAJ8665070.1"/>
    <property type="molecule type" value="Genomic_DNA"/>
</dbReference>
<protein>
    <submittedName>
        <fullName evidence="1">Uncharacterized protein</fullName>
    </submittedName>
</protein>
<comment type="caution">
    <text evidence="1">The sequence shown here is derived from an EMBL/GenBank/DDBJ whole genome shotgun (WGS) entry which is preliminary data.</text>
</comment>
<evidence type="ECO:0000313" key="2">
    <source>
        <dbReference type="Proteomes" id="UP001239111"/>
    </source>
</evidence>
<accession>A0ACC2N5Z7</accession>
<name>A0ACC2N5Z7_9HYME</name>
<evidence type="ECO:0000313" key="1">
    <source>
        <dbReference type="EMBL" id="KAJ8665070.1"/>
    </source>
</evidence>
<reference evidence="1" key="1">
    <citation type="submission" date="2023-04" db="EMBL/GenBank/DDBJ databases">
        <title>A chromosome-level genome assembly of the parasitoid wasp Eretmocerus hayati.</title>
        <authorList>
            <person name="Zhong Y."/>
            <person name="Liu S."/>
            <person name="Liu Y."/>
        </authorList>
    </citation>
    <scope>NUCLEOTIDE SEQUENCE</scope>
    <source>
        <strain evidence="1">ZJU_SS_LIU_2023</strain>
    </source>
</reference>
<gene>
    <name evidence="1" type="ORF">QAD02_006732</name>
</gene>
<proteinExistence type="predicted"/>